<dbReference type="SMART" id="SM00320">
    <property type="entry name" value="WD40"/>
    <property type="match status" value="3"/>
</dbReference>
<dbReference type="OrthoDB" id="3176171at2759"/>
<reference evidence="6" key="1">
    <citation type="submission" date="2018-11" db="EMBL/GenBank/DDBJ databases">
        <authorList>
            <consortium name="Pathogen Informatics"/>
        </authorList>
    </citation>
    <scope>NUCLEOTIDE SEQUENCE</scope>
</reference>
<accession>A0A3S5C4J7</accession>
<dbReference type="PANTHER" id="PTHR19848">
    <property type="entry name" value="WD40 REPEAT PROTEIN"/>
    <property type="match status" value="1"/>
</dbReference>
<dbReference type="Pfam" id="PF00400">
    <property type="entry name" value="WD40"/>
    <property type="match status" value="2"/>
</dbReference>
<dbReference type="GO" id="GO:0005730">
    <property type="term" value="C:nucleolus"/>
    <property type="evidence" value="ECO:0007669"/>
    <property type="project" value="TreeGrafter"/>
</dbReference>
<protein>
    <submittedName>
        <fullName evidence="6">Uncharacterized protein</fullName>
    </submittedName>
</protein>
<keyword evidence="4" id="KW-0539">Nucleus</keyword>
<evidence type="ECO:0000313" key="7">
    <source>
        <dbReference type="Proteomes" id="UP000784294"/>
    </source>
</evidence>
<evidence type="ECO:0000256" key="2">
    <source>
        <dbReference type="ARBA" id="ARBA00022574"/>
    </source>
</evidence>
<name>A0A3S5C4J7_9PLAT</name>
<keyword evidence="3" id="KW-0677">Repeat</keyword>
<feature type="repeat" description="WD" evidence="5">
    <location>
        <begin position="145"/>
        <end position="179"/>
    </location>
</feature>
<evidence type="ECO:0000256" key="4">
    <source>
        <dbReference type="ARBA" id="ARBA00023242"/>
    </source>
</evidence>
<dbReference type="PROSITE" id="PS50294">
    <property type="entry name" value="WD_REPEATS_REGION"/>
    <property type="match status" value="1"/>
</dbReference>
<dbReference type="GO" id="GO:0000027">
    <property type="term" value="P:ribosomal large subunit assembly"/>
    <property type="evidence" value="ECO:0007669"/>
    <property type="project" value="TreeGrafter"/>
</dbReference>
<evidence type="ECO:0000313" key="6">
    <source>
        <dbReference type="EMBL" id="VEL34895.1"/>
    </source>
</evidence>
<evidence type="ECO:0000256" key="5">
    <source>
        <dbReference type="PROSITE-ProRule" id="PRU00221"/>
    </source>
</evidence>
<evidence type="ECO:0000256" key="1">
    <source>
        <dbReference type="ARBA" id="ARBA00004123"/>
    </source>
</evidence>
<comment type="caution">
    <text evidence="6">The sequence shown here is derived from an EMBL/GenBank/DDBJ whole genome shotgun (WGS) entry which is preliminary data.</text>
</comment>
<keyword evidence="7" id="KW-1185">Reference proteome</keyword>
<dbReference type="Gene3D" id="2.130.10.10">
    <property type="entry name" value="YVTN repeat-like/Quinoprotein amine dehydrogenase"/>
    <property type="match status" value="2"/>
</dbReference>
<comment type="subcellular location">
    <subcellularLocation>
        <location evidence="1">Nucleus</location>
    </subcellularLocation>
</comment>
<dbReference type="AlphaFoldDB" id="A0A3S5C4J7"/>
<dbReference type="EMBL" id="CAAALY010248633">
    <property type="protein sequence ID" value="VEL34895.1"/>
    <property type="molecule type" value="Genomic_DNA"/>
</dbReference>
<dbReference type="PANTHER" id="PTHR19848:SF0">
    <property type="entry name" value="NOTCHLESS PROTEIN HOMOLOG 1"/>
    <property type="match status" value="1"/>
</dbReference>
<organism evidence="6 7">
    <name type="scientific">Protopolystoma xenopodis</name>
    <dbReference type="NCBI Taxonomy" id="117903"/>
    <lineage>
        <taxon>Eukaryota</taxon>
        <taxon>Metazoa</taxon>
        <taxon>Spiralia</taxon>
        <taxon>Lophotrochozoa</taxon>
        <taxon>Platyhelminthes</taxon>
        <taxon>Monogenea</taxon>
        <taxon>Polyopisthocotylea</taxon>
        <taxon>Polystomatidea</taxon>
        <taxon>Polystomatidae</taxon>
        <taxon>Protopolystoma</taxon>
    </lineage>
</organism>
<dbReference type="SUPFAM" id="SSF50978">
    <property type="entry name" value="WD40 repeat-like"/>
    <property type="match status" value="1"/>
</dbReference>
<evidence type="ECO:0000256" key="3">
    <source>
        <dbReference type="ARBA" id="ARBA00022737"/>
    </source>
</evidence>
<keyword evidence="2 5" id="KW-0853">WD repeat</keyword>
<dbReference type="InterPro" id="IPR015943">
    <property type="entry name" value="WD40/YVTN_repeat-like_dom_sf"/>
</dbReference>
<gene>
    <name evidence="6" type="ORF">PXEA_LOCUS28335</name>
</gene>
<dbReference type="PROSITE" id="PS50082">
    <property type="entry name" value="WD_REPEATS_2"/>
    <property type="match status" value="1"/>
</dbReference>
<dbReference type="Proteomes" id="UP000784294">
    <property type="component" value="Unassembled WGS sequence"/>
</dbReference>
<dbReference type="InterPro" id="IPR036322">
    <property type="entry name" value="WD40_repeat_dom_sf"/>
</dbReference>
<dbReference type="InterPro" id="IPR001680">
    <property type="entry name" value="WD40_rpt"/>
</dbReference>
<sequence length="227" mass="24999">MDLVLGSSHGAHADSMFIATANSVRRWDLRRGCSVGKLHGNHQAPVMVLAAGLQQLTDEESTDHDDANCLTVVTGSKDHYIKVFRVPPDASGLLTPSIELEPPHYDGISALALHPQGLLFSASRDGAIKKWRLCPAQGRQELITSQAHKDWILGMSLTTDGSILVSGCRGGTLKLWRVEDCAFLGEVQTAHDGAINAIRIQKDRIFTASRQVVYYLYICSFFFRYCK</sequence>
<proteinExistence type="predicted"/>